<organism evidence="1 2">
    <name type="scientific">Bartonella bacilliformis INS</name>
    <dbReference type="NCBI Taxonomy" id="1206782"/>
    <lineage>
        <taxon>Bacteria</taxon>
        <taxon>Pseudomonadati</taxon>
        <taxon>Pseudomonadota</taxon>
        <taxon>Alphaproteobacteria</taxon>
        <taxon>Hyphomicrobiales</taxon>
        <taxon>Bartonellaceae</taxon>
        <taxon>Bartonella</taxon>
    </lineage>
</organism>
<gene>
    <name evidence="1" type="ORF">BbINS_00885</name>
</gene>
<reference evidence="1 2" key="1">
    <citation type="journal article" date="2013" name="Genome Announc.">
        <title>Whole Genome Sequencing and Comparative Analysis of Bartonella bacilliformis Strain INS, the Causative Agent of Carrion's Disease.</title>
        <authorList>
            <person name="Tarazona D."/>
            <person name="Padilla C."/>
            <person name="Caceres O."/>
            <person name="Montenegro J.D."/>
            <person name="Bailon H."/>
            <person name="Ventura G."/>
            <person name="Mendoza G."/>
            <person name="Anaya E."/>
            <person name="Guio H."/>
        </authorList>
    </citation>
    <scope>NUCLEOTIDE SEQUENCE [LARGE SCALE GENOMIC DNA]</scope>
    <source>
        <strain evidence="1 2">INS</strain>
    </source>
</reference>
<dbReference type="Proteomes" id="UP000009359">
    <property type="component" value="Unassembled WGS sequence"/>
</dbReference>
<accession>A0ABN0IHS7</accession>
<protein>
    <submittedName>
        <fullName evidence="1">Uncharacterized protein</fullName>
    </submittedName>
</protein>
<proteinExistence type="predicted"/>
<sequence>MGGFHTWKIDMGDLMPDDFSMRDFYRGLMWGFESLKIGMRDLSPWRFCNFNMTTFFVDFLQEVHLRKAYVRFF</sequence>
<keyword evidence="2" id="KW-1185">Reference proteome</keyword>
<name>A0ABN0IHS7_BARBA</name>
<comment type="caution">
    <text evidence="1">The sequence shown here is derived from an EMBL/GenBank/DDBJ whole genome shotgun (WGS) entry which is preliminary data.</text>
</comment>
<evidence type="ECO:0000313" key="1">
    <source>
        <dbReference type="EMBL" id="EKS46073.1"/>
    </source>
</evidence>
<dbReference type="EMBL" id="AMQK01000003">
    <property type="protein sequence ID" value="EKS46073.1"/>
    <property type="molecule type" value="Genomic_DNA"/>
</dbReference>
<evidence type="ECO:0000313" key="2">
    <source>
        <dbReference type="Proteomes" id="UP000009359"/>
    </source>
</evidence>